<reference evidence="1" key="1">
    <citation type="submission" date="2019-08" db="EMBL/GenBank/DDBJ databases">
        <authorList>
            <person name="Kucharzyk K."/>
            <person name="Murdoch R.W."/>
            <person name="Higgins S."/>
            <person name="Loffler F."/>
        </authorList>
    </citation>
    <scope>NUCLEOTIDE SEQUENCE</scope>
</reference>
<dbReference type="EMBL" id="VSSQ01043930">
    <property type="protein sequence ID" value="MPM97694.1"/>
    <property type="molecule type" value="Genomic_DNA"/>
</dbReference>
<evidence type="ECO:0000313" key="1">
    <source>
        <dbReference type="EMBL" id="MPM97694.1"/>
    </source>
</evidence>
<protein>
    <submittedName>
        <fullName evidence="1">Uncharacterized protein</fullName>
    </submittedName>
</protein>
<name>A0A645E766_9ZZZZ</name>
<dbReference type="AlphaFoldDB" id="A0A645E766"/>
<gene>
    <name evidence="1" type="ORF">SDC9_144871</name>
</gene>
<proteinExistence type="predicted"/>
<comment type="caution">
    <text evidence="1">The sequence shown here is derived from an EMBL/GenBank/DDBJ whole genome shotgun (WGS) entry which is preliminary data.</text>
</comment>
<organism evidence="1">
    <name type="scientific">bioreactor metagenome</name>
    <dbReference type="NCBI Taxonomy" id="1076179"/>
    <lineage>
        <taxon>unclassified sequences</taxon>
        <taxon>metagenomes</taxon>
        <taxon>ecological metagenomes</taxon>
    </lineage>
</organism>
<sequence length="70" mass="7941">MYKIFKSDKPDGIGILHGLADCVYDVIAIGFNLHDRHIQVLFNQIAGFAPAYENIDAFFCFSPCNHYPFT</sequence>
<accession>A0A645E766</accession>